<feature type="transmembrane region" description="Helical" evidence="1">
    <location>
        <begin position="6"/>
        <end position="30"/>
    </location>
</feature>
<proteinExistence type="predicted"/>
<keyword evidence="1" id="KW-0812">Transmembrane</keyword>
<dbReference type="HOGENOM" id="CLU_3242921_0_0_1"/>
<accession>A0A072TY61</accession>
<evidence type="ECO:0000313" key="2">
    <source>
        <dbReference type="EMBL" id="KEH22419.1"/>
    </source>
</evidence>
<gene>
    <name evidence="2" type="ordered locus">MTR_7g046115</name>
</gene>
<keyword evidence="4" id="KW-1185">Reference proteome</keyword>
<dbReference type="Proteomes" id="UP000002051">
    <property type="component" value="Unassembled WGS sequence"/>
</dbReference>
<dbReference type="AlphaFoldDB" id="A0A072TY61"/>
<reference evidence="2 4" key="1">
    <citation type="journal article" date="2011" name="Nature">
        <title>The Medicago genome provides insight into the evolution of rhizobial symbioses.</title>
        <authorList>
            <person name="Young N.D."/>
            <person name="Debelle F."/>
            <person name="Oldroyd G.E."/>
            <person name="Geurts R."/>
            <person name="Cannon S.B."/>
            <person name="Udvardi M.K."/>
            <person name="Benedito V.A."/>
            <person name="Mayer K.F."/>
            <person name="Gouzy J."/>
            <person name="Schoof H."/>
            <person name="Van de Peer Y."/>
            <person name="Proost S."/>
            <person name="Cook D.R."/>
            <person name="Meyers B.C."/>
            <person name="Spannagl M."/>
            <person name="Cheung F."/>
            <person name="De Mita S."/>
            <person name="Krishnakumar V."/>
            <person name="Gundlach H."/>
            <person name="Zhou S."/>
            <person name="Mudge J."/>
            <person name="Bharti A.K."/>
            <person name="Murray J.D."/>
            <person name="Naoumkina M.A."/>
            <person name="Rosen B."/>
            <person name="Silverstein K.A."/>
            <person name="Tang H."/>
            <person name="Rombauts S."/>
            <person name="Zhao P.X."/>
            <person name="Zhou P."/>
            <person name="Barbe V."/>
            <person name="Bardou P."/>
            <person name="Bechner M."/>
            <person name="Bellec A."/>
            <person name="Berger A."/>
            <person name="Berges H."/>
            <person name="Bidwell S."/>
            <person name="Bisseling T."/>
            <person name="Choisne N."/>
            <person name="Couloux A."/>
            <person name="Denny R."/>
            <person name="Deshpande S."/>
            <person name="Dai X."/>
            <person name="Doyle J.J."/>
            <person name="Dudez A.M."/>
            <person name="Farmer A.D."/>
            <person name="Fouteau S."/>
            <person name="Franken C."/>
            <person name="Gibelin C."/>
            <person name="Gish J."/>
            <person name="Goldstein S."/>
            <person name="Gonzalez A.J."/>
            <person name="Green P.J."/>
            <person name="Hallab A."/>
            <person name="Hartog M."/>
            <person name="Hua A."/>
            <person name="Humphray S.J."/>
            <person name="Jeong D.H."/>
            <person name="Jing Y."/>
            <person name="Jocker A."/>
            <person name="Kenton S.M."/>
            <person name="Kim D.J."/>
            <person name="Klee K."/>
            <person name="Lai H."/>
            <person name="Lang C."/>
            <person name="Lin S."/>
            <person name="Macmil S.L."/>
            <person name="Magdelenat G."/>
            <person name="Matthews L."/>
            <person name="McCorrison J."/>
            <person name="Monaghan E.L."/>
            <person name="Mun J.H."/>
            <person name="Najar F.Z."/>
            <person name="Nicholson C."/>
            <person name="Noirot C."/>
            <person name="O'Bleness M."/>
            <person name="Paule C.R."/>
            <person name="Poulain J."/>
            <person name="Prion F."/>
            <person name="Qin B."/>
            <person name="Qu C."/>
            <person name="Retzel E.F."/>
            <person name="Riddle C."/>
            <person name="Sallet E."/>
            <person name="Samain S."/>
            <person name="Samson N."/>
            <person name="Sanders I."/>
            <person name="Saurat O."/>
            <person name="Scarpelli C."/>
            <person name="Schiex T."/>
            <person name="Segurens B."/>
            <person name="Severin A.J."/>
            <person name="Sherrier D.J."/>
            <person name="Shi R."/>
            <person name="Sims S."/>
            <person name="Singer S.R."/>
            <person name="Sinharoy S."/>
            <person name="Sterck L."/>
            <person name="Viollet A."/>
            <person name="Wang B.B."/>
            <person name="Wang K."/>
            <person name="Wang M."/>
            <person name="Wang X."/>
            <person name="Warfsmann J."/>
            <person name="Weissenbach J."/>
            <person name="White D.D."/>
            <person name="White J.D."/>
            <person name="Wiley G.B."/>
            <person name="Wincker P."/>
            <person name="Xing Y."/>
            <person name="Yang L."/>
            <person name="Yao Z."/>
            <person name="Ying F."/>
            <person name="Zhai J."/>
            <person name="Zhou L."/>
            <person name="Zuber A."/>
            <person name="Denarie J."/>
            <person name="Dixon R.A."/>
            <person name="May G.D."/>
            <person name="Schwartz D.C."/>
            <person name="Rogers J."/>
            <person name="Quetier F."/>
            <person name="Town C.D."/>
            <person name="Roe B.A."/>
        </authorList>
    </citation>
    <scope>NUCLEOTIDE SEQUENCE [LARGE SCALE GENOMIC DNA]</scope>
    <source>
        <strain evidence="2">A17</strain>
        <strain evidence="3 4">cv. Jemalong A17</strain>
    </source>
</reference>
<organism evidence="2 4">
    <name type="scientific">Medicago truncatula</name>
    <name type="common">Barrel medic</name>
    <name type="synonym">Medicago tribuloides</name>
    <dbReference type="NCBI Taxonomy" id="3880"/>
    <lineage>
        <taxon>Eukaryota</taxon>
        <taxon>Viridiplantae</taxon>
        <taxon>Streptophyta</taxon>
        <taxon>Embryophyta</taxon>
        <taxon>Tracheophyta</taxon>
        <taxon>Spermatophyta</taxon>
        <taxon>Magnoliopsida</taxon>
        <taxon>eudicotyledons</taxon>
        <taxon>Gunneridae</taxon>
        <taxon>Pentapetalae</taxon>
        <taxon>rosids</taxon>
        <taxon>fabids</taxon>
        <taxon>Fabales</taxon>
        <taxon>Fabaceae</taxon>
        <taxon>Papilionoideae</taxon>
        <taxon>50 kb inversion clade</taxon>
        <taxon>NPAAA clade</taxon>
        <taxon>Hologalegina</taxon>
        <taxon>IRL clade</taxon>
        <taxon>Trifolieae</taxon>
        <taxon>Medicago</taxon>
    </lineage>
</organism>
<keyword evidence="1" id="KW-1133">Transmembrane helix</keyword>
<reference evidence="3" key="3">
    <citation type="submission" date="2015-04" db="UniProtKB">
        <authorList>
            <consortium name="EnsemblPlants"/>
        </authorList>
    </citation>
    <scope>IDENTIFICATION</scope>
    <source>
        <strain evidence="3">cv. Jemalong A17</strain>
    </source>
</reference>
<name>A0A072TY61_MEDTR</name>
<keyword evidence="1" id="KW-0472">Membrane</keyword>
<evidence type="ECO:0000313" key="3">
    <source>
        <dbReference type="EnsemblPlants" id="KEH22419"/>
    </source>
</evidence>
<protein>
    <submittedName>
        <fullName evidence="2">Nodule Cysteine-Rich (NCR) secreted peptide</fullName>
    </submittedName>
</protein>
<dbReference type="EMBL" id="CM001223">
    <property type="protein sequence ID" value="KEH22419.1"/>
    <property type="molecule type" value="Genomic_DNA"/>
</dbReference>
<dbReference type="EnsemblPlants" id="KEH22419">
    <property type="protein sequence ID" value="KEH22419"/>
    <property type="gene ID" value="MTR_7g046115"/>
</dbReference>
<evidence type="ECO:0000313" key="4">
    <source>
        <dbReference type="Proteomes" id="UP000002051"/>
    </source>
</evidence>
<dbReference type="PaxDb" id="3880-AES78818"/>
<sequence length="43" mass="4674">MAGNLKFVYTIILFVSLNLVVAEIGGMFTLKQKKAAKVARSCV</sequence>
<evidence type="ECO:0000256" key="1">
    <source>
        <dbReference type="SAM" id="Phobius"/>
    </source>
</evidence>
<reference evidence="2 4" key="2">
    <citation type="journal article" date="2014" name="BMC Genomics">
        <title>An improved genome release (version Mt4.0) for the model legume Medicago truncatula.</title>
        <authorList>
            <person name="Tang H."/>
            <person name="Krishnakumar V."/>
            <person name="Bidwell S."/>
            <person name="Rosen B."/>
            <person name="Chan A."/>
            <person name="Zhou S."/>
            <person name="Gentzbittel L."/>
            <person name="Childs K.L."/>
            <person name="Yandell M."/>
            <person name="Gundlach H."/>
            <person name="Mayer K.F."/>
            <person name="Schwartz D.C."/>
            <person name="Town C.D."/>
        </authorList>
    </citation>
    <scope>GENOME REANNOTATION</scope>
    <source>
        <strain evidence="2">A17</strain>
        <strain evidence="3 4">cv. Jemalong A17</strain>
    </source>
</reference>